<dbReference type="Pfam" id="PF00535">
    <property type="entry name" value="Glycos_transf_2"/>
    <property type="match status" value="1"/>
</dbReference>
<dbReference type="SUPFAM" id="SSF53448">
    <property type="entry name" value="Nucleotide-diphospho-sugar transferases"/>
    <property type="match status" value="1"/>
</dbReference>
<keyword evidence="3" id="KW-1185">Reference proteome</keyword>
<name>A0A9X1I9J4_9PROT</name>
<dbReference type="InterPro" id="IPR001173">
    <property type="entry name" value="Glyco_trans_2-like"/>
</dbReference>
<dbReference type="Proteomes" id="UP001139311">
    <property type="component" value="Unassembled WGS sequence"/>
</dbReference>
<evidence type="ECO:0000313" key="2">
    <source>
        <dbReference type="EMBL" id="MCB4820761.1"/>
    </source>
</evidence>
<dbReference type="AlphaFoldDB" id="A0A9X1I9J4"/>
<dbReference type="CDD" id="cd00761">
    <property type="entry name" value="Glyco_tranf_GTA_type"/>
    <property type="match status" value="1"/>
</dbReference>
<dbReference type="InterPro" id="IPR050834">
    <property type="entry name" value="Glycosyltransf_2"/>
</dbReference>
<feature type="domain" description="Glycosyltransferase 2-like" evidence="1">
    <location>
        <begin position="18"/>
        <end position="182"/>
    </location>
</feature>
<evidence type="ECO:0000259" key="1">
    <source>
        <dbReference type="Pfam" id="PF00535"/>
    </source>
</evidence>
<dbReference type="EMBL" id="JAJAQI010000003">
    <property type="protein sequence ID" value="MCB4820761.1"/>
    <property type="molecule type" value="Genomic_DNA"/>
</dbReference>
<proteinExistence type="predicted"/>
<dbReference type="RefSeq" id="WP_226604435.1">
    <property type="nucleotide sequence ID" value="NZ_JAJAQI010000003.1"/>
</dbReference>
<evidence type="ECO:0000313" key="3">
    <source>
        <dbReference type="Proteomes" id="UP001139311"/>
    </source>
</evidence>
<gene>
    <name evidence="2" type="ORF">LHA35_03335</name>
</gene>
<accession>A0A9X1I9J4</accession>
<dbReference type="InterPro" id="IPR029044">
    <property type="entry name" value="Nucleotide-diphossugar_trans"/>
</dbReference>
<sequence>MINCVGNDGTANSSPLVSIGLPVFNGEAYVGQAIESVLQQTYPCLELIIHDNASTDGTEQICRSFAAQDARVRYFRNPRNLGAAANYNLCFEQARGTYFKWTAHDDRMAPEYLAKAVAALEAAPDAVLCTVGITEIDGVDRPLRTYANHFPGIDSASPTRRFAAAIHTRHQCEDFFGLFRRAALVGSELHGAYSGSDRVLLAEMALRGPWVSVADPLFIHREHENRYTRAILLKDDRAAALWQDPSQPVQRTSPLFYSMVYREYLRLVPKNVRDTMTRLGCYGELLRWWFTDEHAIDLLRDALKRYPALEARVRALKLRLVGASGTRPGSLPELK</sequence>
<comment type="caution">
    <text evidence="2">The sequence shown here is derived from an EMBL/GenBank/DDBJ whole genome shotgun (WGS) entry which is preliminary data.</text>
</comment>
<reference evidence="2" key="1">
    <citation type="submission" date="2021-10" db="EMBL/GenBank/DDBJ databases">
        <title>Roseicella aerolatum sp. nov., isolated from aerosols of e-waste dismantling site.</title>
        <authorList>
            <person name="Qin T."/>
        </authorList>
    </citation>
    <scope>NUCLEOTIDE SEQUENCE</scope>
    <source>
        <strain evidence="2">GB24</strain>
    </source>
</reference>
<dbReference type="PANTHER" id="PTHR43685:SF2">
    <property type="entry name" value="GLYCOSYLTRANSFERASE 2-LIKE DOMAIN-CONTAINING PROTEIN"/>
    <property type="match status" value="1"/>
</dbReference>
<protein>
    <submittedName>
        <fullName evidence="2">Glycosyltransferase</fullName>
    </submittedName>
</protein>
<dbReference type="Gene3D" id="3.90.550.10">
    <property type="entry name" value="Spore Coat Polysaccharide Biosynthesis Protein SpsA, Chain A"/>
    <property type="match status" value="1"/>
</dbReference>
<dbReference type="PANTHER" id="PTHR43685">
    <property type="entry name" value="GLYCOSYLTRANSFERASE"/>
    <property type="match status" value="1"/>
</dbReference>
<organism evidence="2 3">
    <name type="scientific">Roseicella aerolata</name>
    <dbReference type="NCBI Taxonomy" id="2883479"/>
    <lineage>
        <taxon>Bacteria</taxon>
        <taxon>Pseudomonadati</taxon>
        <taxon>Pseudomonadota</taxon>
        <taxon>Alphaproteobacteria</taxon>
        <taxon>Acetobacterales</taxon>
        <taxon>Roseomonadaceae</taxon>
        <taxon>Roseicella</taxon>
    </lineage>
</organism>